<evidence type="ECO:0000256" key="7">
    <source>
        <dbReference type="SAM" id="Phobius"/>
    </source>
</evidence>
<proteinExistence type="inferred from homology"/>
<dbReference type="PANTHER" id="PTHR30386">
    <property type="entry name" value="MEMBRANE FUSION SUBUNIT OF EMRAB-TOLC MULTIDRUG EFFLUX PUMP"/>
    <property type="match status" value="1"/>
</dbReference>
<accession>A0ABT0ARF4</accession>
<evidence type="ECO:0000313" key="9">
    <source>
        <dbReference type="EMBL" id="MCJ1989197.1"/>
    </source>
</evidence>
<dbReference type="Proteomes" id="UP001522450">
    <property type="component" value="Unassembled WGS sequence"/>
</dbReference>
<dbReference type="Gene3D" id="2.40.30.170">
    <property type="match status" value="1"/>
</dbReference>
<keyword evidence="3 7" id="KW-0812">Transmembrane</keyword>
<evidence type="ECO:0000256" key="4">
    <source>
        <dbReference type="ARBA" id="ARBA00022989"/>
    </source>
</evidence>
<comment type="similarity">
    <text evidence="2">Belongs to the membrane fusion protein (MFP) (TC 8.A.1) family.</text>
</comment>
<evidence type="ECO:0000256" key="3">
    <source>
        <dbReference type="ARBA" id="ARBA00022692"/>
    </source>
</evidence>
<evidence type="ECO:0000313" key="10">
    <source>
        <dbReference type="Proteomes" id="UP001522450"/>
    </source>
</evidence>
<reference evidence="9 10" key="1">
    <citation type="journal article" date="2022" name="Microbiol. Res.">
        <title>Comparative genome analysis, predicted lifestyle and antimicrobial strategies of Lactococcus carnosus and Lactococcus paracarnosus isolated from meat.</title>
        <authorList>
            <person name="Werum V."/>
            <person name="Ehrmann M."/>
            <person name="Vogel R."/>
            <person name="Hilgarth M."/>
        </authorList>
    </citation>
    <scope>NUCLEOTIDE SEQUENCE [LARGE SCALE GENOMIC DNA]</scope>
    <source>
        <strain evidence="9 10">TMW22177</strain>
    </source>
</reference>
<dbReference type="InterPro" id="IPR050739">
    <property type="entry name" value="MFP"/>
</dbReference>
<evidence type="ECO:0000259" key="8">
    <source>
        <dbReference type="Pfam" id="PF26002"/>
    </source>
</evidence>
<dbReference type="Gene3D" id="1.10.287.470">
    <property type="entry name" value="Helix hairpin bin"/>
    <property type="match status" value="1"/>
</dbReference>
<keyword evidence="10" id="KW-1185">Reference proteome</keyword>
<comment type="subcellular location">
    <subcellularLocation>
        <location evidence="1">Membrane</location>
        <topology evidence="1">Single-pass membrane protein</topology>
    </subcellularLocation>
</comment>
<evidence type="ECO:0000256" key="6">
    <source>
        <dbReference type="SAM" id="Coils"/>
    </source>
</evidence>
<name>A0ABT0ARF4_9LACT</name>
<protein>
    <submittedName>
        <fullName evidence="9">HlyD family efflux transporter periplasmic adaptor subunit</fullName>
    </submittedName>
</protein>
<evidence type="ECO:0000256" key="1">
    <source>
        <dbReference type="ARBA" id="ARBA00004167"/>
    </source>
</evidence>
<dbReference type="Gene3D" id="2.40.50.100">
    <property type="match status" value="1"/>
</dbReference>
<evidence type="ECO:0000256" key="2">
    <source>
        <dbReference type="ARBA" id="ARBA00009477"/>
    </source>
</evidence>
<sequence length="486" mass="55148">MKFYTKEDLRDSRLFFDKQPANYLRYLSYFMILFCLSSVVISHFLIKNYIVKASGTIESVDKAFVTPLVNGEIRSIEKSEGTQVKQGDIILKLSTGTNGVETNEINKQVTLLEDKKISFDLYQKSLTDKKNLLKNSGVEQAFYGKVAYYLSQVKDDEKMEKKNQADRTNKTLALKVLENELVTINATANKDYQKKYGRKAEDLKVFENKLNSLKQELALLKQSLDGKTSDVIMTIQSEITSKQLEIDTQLTTIKTTKRELEDVIDSADSELIDKIKVKQEEINTKKSEIEELIGQNSRQSDNMLQQLMSELGTIRTENEDKISELNAQKNLKSSNDTLTNLTADKDEKVHYLALIKNGLGIQAFEPIAQITTATDKNLMVEAYISAQDRTKIKLKDSVKVSLNGVNTSKYGLLKGVVNSISDGTLTQTVGNEQQLFYQVNITLKNQNLTAKDDQIQVNASMPVTADIVYDKETYWQWLIKQLNIKQ</sequence>
<dbReference type="EMBL" id="JAAECS010000002">
    <property type="protein sequence ID" value="MCJ1989197.1"/>
    <property type="molecule type" value="Genomic_DNA"/>
</dbReference>
<organism evidence="9 10">
    <name type="scientific">Pseudolactococcus carnosus</name>
    <dbReference type="NCBI Taxonomy" id="2749961"/>
    <lineage>
        <taxon>Bacteria</taxon>
        <taxon>Bacillati</taxon>
        <taxon>Bacillota</taxon>
        <taxon>Bacilli</taxon>
        <taxon>Lactobacillales</taxon>
        <taxon>Streptococcaceae</taxon>
        <taxon>Pseudolactococcus</taxon>
    </lineage>
</organism>
<feature type="coiled-coil region" evidence="6">
    <location>
        <begin position="196"/>
        <end position="230"/>
    </location>
</feature>
<feature type="transmembrane region" description="Helical" evidence="7">
    <location>
        <begin position="26"/>
        <end position="46"/>
    </location>
</feature>
<dbReference type="InterPro" id="IPR058982">
    <property type="entry name" value="Beta-barrel_AprE"/>
</dbReference>
<gene>
    <name evidence="9" type="ORF">GYN21_03090</name>
</gene>
<keyword evidence="6" id="KW-0175">Coiled coil</keyword>
<comment type="caution">
    <text evidence="9">The sequence shown here is derived from an EMBL/GenBank/DDBJ whole genome shotgun (WGS) entry which is preliminary data.</text>
</comment>
<dbReference type="Pfam" id="PF26002">
    <property type="entry name" value="Beta-barrel_AprE"/>
    <property type="match status" value="1"/>
</dbReference>
<evidence type="ECO:0000256" key="5">
    <source>
        <dbReference type="ARBA" id="ARBA00023136"/>
    </source>
</evidence>
<feature type="domain" description="AprE-like beta-barrel" evidence="8">
    <location>
        <begin position="378"/>
        <end position="468"/>
    </location>
</feature>
<dbReference type="PANTHER" id="PTHR30386:SF26">
    <property type="entry name" value="TRANSPORT PROTEIN COMB"/>
    <property type="match status" value="1"/>
</dbReference>
<dbReference type="RefSeq" id="WP_244034309.1">
    <property type="nucleotide sequence ID" value="NZ_JAAECS010000002.1"/>
</dbReference>
<keyword evidence="4 7" id="KW-1133">Transmembrane helix</keyword>
<keyword evidence="5 7" id="KW-0472">Membrane</keyword>